<evidence type="ECO:0000313" key="1">
    <source>
        <dbReference type="EMBL" id="KLA29254.1"/>
    </source>
</evidence>
<accession>A0A0G8EYP0</accession>
<reference evidence="1 2" key="1">
    <citation type="submission" date="2015-04" db="EMBL/GenBank/DDBJ databases">
        <title>Draft Genome Sequences of Eight Spore-Forming Food Isolates of Bacillus cereus Genome sequencing.</title>
        <authorList>
            <person name="Krawcyk A.O."/>
            <person name="de Jong A."/>
            <person name="Eijlander R.T."/>
            <person name="Berendsen E.M."/>
            <person name="Holsappel S."/>
            <person name="Wells-Bennik M."/>
            <person name="Kuipers O.P."/>
        </authorList>
    </citation>
    <scope>NUCLEOTIDE SEQUENCE [LARGE SCALE GENOMIC DNA]</scope>
    <source>
        <strain evidence="1 2">B4077</strain>
    </source>
</reference>
<organism evidence="1 2">
    <name type="scientific">Bacillus cereus</name>
    <dbReference type="NCBI Taxonomy" id="1396"/>
    <lineage>
        <taxon>Bacteria</taxon>
        <taxon>Bacillati</taxon>
        <taxon>Bacillota</taxon>
        <taxon>Bacilli</taxon>
        <taxon>Bacillales</taxon>
        <taxon>Bacillaceae</taxon>
        <taxon>Bacillus</taxon>
        <taxon>Bacillus cereus group</taxon>
    </lineage>
</organism>
<dbReference type="AlphaFoldDB" id="A0A0G8EYP0"/>
<comment type="caution">
    <text evidence="1">The sequence shown here is derived from an EMBL/GenBank/DDBJ whole genome shotgun (WGS) entry which is preliminary data.</text>
</comment>
<evidence type="ECO:0000313" key="2">
    <source>
        <dbReference type="Proteomes" id="UP000035214"/>
    </source>
</evidence>
<gene>
    <name evidence="1" type="ORF">B4077_0853</name>
</gene>
<proteinExistence type="predicted"/>
<protein>
    <submittedName>
        <fullName evidence="1">Uncharacterized protein</fullName>
    </submittedName>
</protein>
<dbReference type="EMBL" id="LCYI01000024">
    <property type="protein sequence ID" value="KLA29254.1"/>
    <property type="molecule type" value="Genomic_DNA"/>
</dbReference>
<name>A0A0G8EYP0_BACCE</name>
<dbReference type="Proteomes" id="UP000035214">
    <property type="component" value="Unassembled WGS sequence"/>
</dbReference>
<sequence length="41" mass="5070">MKEETRQDMHPFLEWCGPKAKSLLNNKLKEYTYKRTLKQER</sequence>
<dbReference type="PATRIC" id="fig|1396.428.peg.4739"/>